<feature type="transmembrane region" description="Helical" evidence="2">
    <location>
        <begin position="683"/>
        <end position="700"/>
    </location>
</feature>
<evidence type="ECO:0000313" key="4">
    <source>
        <dbReference type="EMBL" id="PUZ67982.1"/>
    </source>
</evidence>
<keyword evidence="2" id="KW-1133">Transmembrane helix</keyword>
<protein>
    <recommendedName>
        <fullName evidence="3">TORTIFOLIA1/SINE1-2 N-terminal domain-containing protein</fullName>
    </recommendedName>
</protein>
<dbReference type="InterPro" id="IPR033337">
    <property type="entry name" value="TORTIFOLIA1/SINE1-2"/>
</dbReference>
<evidence type="ECO:0000313" key="5">
    <source>
        <dbReference type="Proteomes" id="UP000244336"/>
    </source>
</evidence>
<evidence type="ECO:0000259" key="3">
    <source>
        <dbReference type="Pfam" id="PF24714"/>
    </source>
</evidence>
<reference evidence="4 5" key="1">
    <citation type="submission" date="2018-04" db="EMBL/GenBank/DDBJ databases">
        <title>WGS assembly of Panicum hallii var. hallii HAL2.</title>
        <authorList>
            <person name="Lovell J."/>
            <person name="Jenkins J."/>
            <person name="Lowry D."/>
            <person name="Mamidi S."/>
            <person name="Sreedasyam A."/>
            <person name="Weng X."/>
            <person name="Barry K."/>
            <person name="Bonette J."/>
            <person name="Campitelli B."/>
            <person name="Daum C."/>
            <person name="Gordon S."/>
            <person name="Gould B."/>
            <person name="Lipzen A."/>
            <person name="MacQueen A."/>
            <person name="Palacio-Mejia J."/>
            <person name="Plott C."/>
            <person name="Shakirov E."/>
            <person name="Shu S."/>
            <person name="Yoshinaga Y."/>
            <person name="Zane M."/>
            <person name="Rokhsar D."/>
            <person name="Grimwood J."/>
            <person name="Schmutz J."/>
            <person name="Juenger T."/>
        </authorList>
    </citation>
    <scope>NUCLEOTIDE SEQUENCE [LARGE SCALE GENOMIC DNA]</scope>
    <source>
        <strain evidence="5">cv. HAL2</strain>
    </source>
</reference>
<dbReference type="GO" id="GO:0005874">
    <property type="term" value="C:microtubule"/>
    <property type="evidence" value="ECO:0007669"/>
    <property type="project" value="InterPro"/>
</dbReference>
<dbReference type="Gramene" id="PUZ67982">
    <property type="protein sequence ID" value="PUZ67982"/>
    <property type="gene ID" value="GQ55_3G477900"/>
</dbReference>
<evidence type="ECO:0000256" key="1">
    <source>
        <dbReference type="SAM" id="MobiDB-lite"/>
    </source>
</evidence>
<dbReference type="OrthoDB" id="611190at2759"/>
<keyword evidence="5" id="KW-1185">Reference proteome</keyword>
<dbReference type="PANTHER" id="PTHR31355:SF18">
    <property type="entry name" value="EXPRESSED PROTEIN"/>
    <property type="match status" value="1"/>
</dbReference>
<dbReference type="Proteomes" id="UP000244336">
    <property type="component" value="Chromosome 3"/>
</dbReference>
<keyword evidence="2" id="KW-0812">Transmembrane</keyword>
<accession>A0A2T7EJI6</accession>
<keyword evidence="2" id="KW-0472">Membrane</keyword>
<dbReference type="GO" id="GO:0008017">
    <property type="term" value="F:microtubule binding"/>
    <property type="evidence" value="ECO:0007669"/>
    <property type="project" value="InterPro"/>
</dbReference>
<feature type="region of interest" description="Disordered" evidence="1">
    <location>
        <begin position="53"/>
        <end position="91"/>
    </location>
</feature>
<dbReference type="InterPro" id="IPR057600">
    <property type="entry name" value="TORTIFOLIA1/SINE1-2_N"/>
</dbReference>
<feature type="domain" description="TORTIFOLIA1/SINE1-2 N-terminal" evidence="3">
    <location>
        <begin position="145"/>
        <end position="309"/>
    </location>
</feature>
<gene>
    <name evidence="4" type="ORF">GQ55_3G477900</name>
</gene>
<dbReference type="EMBL" id="CM009751">
    <property type="protein sequence ID" value="PUZ67982.1"/>
    <property type="molecule type" value="Genomic_DNA"/>
</dbReference>
<proteinExistence type="predicted"/>
<dbReference type="InterPro" id="IPR016024">
    <property type="entry name" value="ARM-type_fold"/>
</dbReference>
<dbReference type="AlphaFoldDB" id="A0A2T7EJI6"/>
<dbReference type="STRING" id="1504633.A0A2T7EJI6"/>
<dbReference type="SUPFAM" id="SSF48371">
    <property type="entry name" value="ARM repeat"/>
    <property type="match status" value="1"/>
</dbReference>
<name>A0A2T7EJI6_9POAL</name>
<organism evidence="4 5">
    <name type="scientific">Panicum hallii var. hallii</name>
    <dbReference type="NCBI Taxonomy" id="1504633"/>
    <lineage>
        <taxon>Eukaryota</taxon>
        <taxon>Viridiplantae</taxon>
        <taxon>Streptophyta</taxon>
        <taxon>Embryophyta</taxon>
        <taxon>Tracheophyta</taxon>
        <taxon>Spermatophyta</taxon>
        <taxon>Magnoliopsida</taxon>
        <taxon>Liliopsida</taxon>
        <taxon>Poales</taxon>
        <taxon>Poaceae</taxon>
        <taxon>PACMAD clade</taxon>
        <taxon>Panicoideae</taxon>
        <taxon>Panicodae</taxon>
        <taxon>Paniceae</taxon>
        <taxon>Panicinae</taxon>
        <taxon>Panicum</taxon>
        <taxon>Panicum sect. Panicum</taxon>
    </lineage>
</organism>
<dbReference type="Pfam" id="PF24714">
    <property type="entry name" value="TOR1L1_N"/>
    <property type="match status" value="1"/>
</dbReference>
<dbReference type="PANTHER" id="PTHR31355">
    <property type="entry name" value="MICROTUBULE-ASSOCIATED PROTEIN TORTIFOLIA1"/>
    <property type="match status" value="1"/>
</dbReference>
<feature type="region of interest" description="Disordered" evidence="1">
    <location>
        <begin position="428"/>
        <end position="455"/>
    </location>
</feature>
<sequence>MSGRRGAVQSAACSASIVAAPPRLPACPPSPVDCQSPKHIDGLTSKNSNCRSYRRLLPLRPSRRRRTRSHPPVPHQPTGASTPAATHHRRKNSSSVFAVALPRFTGLGLAWGGDPSRFVVYAMSRSVGVAEYQELDVSTMDPISHQPAFRGLKLYVKDLDSNTLPPFLARVCSPDKPTSYSEEEILCIFETAAEVHGRNIVPHIGQIISAIIRIMSSGCLHSAGCSKVVCTLSRYGIDPLGREEEKSEIISSLCYSLSDCLMNTNKSISSGSALCITALVQSNNWQFASNELVNGVCLKVSGALEEVHCHTVVHLSLVVALSKYNPLTLEPYGRSLIRSGLQILDHSTKASNSRMIMSSIQMIHSIMKRLDVRMISSEISSIIQALEQCQGGYIPDICTAASQAAETAKLLERQEECGDHKKFSPLVNCSGRHSRNGSNSPLDDVDIRDSGSSESPCEVQSVRSFNDLDSQLPVGQCADILGSTRARRRLWSSGSHFSHGMSNDEFFHISAPDCCDTMGIIGQSNSAGLVKASRRCSDVLTGVGDPCPTCLTPRATNQVYRRQALSTPRRQVYSFTSCSDSERESHRLPKSLAFRQIQYPDHLLFQKDGDLEERIGCCKSIQQSNQCHAQSSDLLTEDLKFPTNSRRSDSARTSCEERHAAAAEYQKMCGMKKRETNCLSGRLIAYVCAVLIVALLLALWKQHPSNELYFVPT</sequence>
<evidence type="ECO:0000256" key="2">
    <source>
        <dbReference type="SAM" id="Phobius"/>
    </source>
</evidence>